<dbReference type="Pfam" id="PF00892">
    <property type="entry name" value="EamA"/>
    <property type="match status" value="1"/>
</dbReference>
<evidence type="ECO:0000259" key="5">
    <source>
        <dbReference type="Pfam" id="PF00892"/>
    </source>
</evidence>
<dbReference type="InterPro" id="IPR037185">
    <property type="entry name" value="EmrE-like"/>
</dbReference>
<dbReference type="Proteomes" id="UP000256970">
    <property type="component" value="Unassembled WGS sequence"/>
</dbReference>
<dbReference type="GO" id="GO:0016020">
    <property type="term" value="C:membrane"/>
    <property type="evidence" value="ECO:0007669"/>
    <property type="project" value="InterPro"/>
</dbReference>
<dbReference type="SUPFAM" id="SSF103481">
    <property type="entry name" value="Multidrug resistance efflux transporter EmrE"/>
    <property type="match status" value="1"/>
</dbReference>
<evidence type="ECO:0000313" key="7">
    <source>
        <dbReference type="Proteomes" id="UP000256970"/>
    </source>
</evidence>
<dbReference type="AlphaFoldDB" id="A0A383W1C3"/>
<dbReference type="InterPro" id="IPR000620">
    <property type="entry name" value="EamA_dom"/>
</dbReference>
<feature type="transmembrane region" description="Helical" evidence="3">
    <location>
        <begin position="38"/>
        <end position="58"/>
    </location>
</feature>
<reference evidence="6 7" key="1">
    <citation type="submission" date="2016-10" db="EMBL/GenBank/DDBJ databases">
        <authorList>
            <person name="Cai Z."/>
        </authorList>
    </citation>
    <scope>NUCLEOTIDE SEQUENCE [LARGE SCALE GENOMIC DNA]</scope>
</reference>
<name>A0A383W1C3_TETOB</name>
<feature type="region of interest" description="Disordered" evidence="2">
    <location>
        <begin position="369"/>
        <end position="397"/>
    </location>
</feature>
<proteinExistence type="inferred from homology"/>
<evidence type="ECO:0000256" key="4">
    <source>
        <dbReference type="SAM" id="SignalP"/>
    </source>
</evidence>
<sequence length="451" mass="47086">MTLAAWRLQLTSCILVLAAALQWRGMPGADKARVFRDWRYSLFSGVALGLHFGTWVWSLQHTSLAHSLLLVSTTPIILVAYSLATRQPISTGEVAGAVLAVAGCAVLASGAVSAKETEVTLLGDVMAFAAAVAVVAHWQAGKHLRTYQPVFVYSAPVTVFAAACLSITGFAAEEHTLIGTNRHGVFGWAASKRYAPVVVYLGAVPGVVGHQGFNTVLRYVSPLIVSLAVQFEPVVGPFIGWATAVSPAPGFYTYVGGGIIIAATIGATVAAGLRQQKEERLVKTKSMRIRADDSGGFEAGNESGSEGMAGSAAAGVHAPSGPASYQRCSIDECELSLHPGQHTQRHRHHLAPEQLQTLQLHGVAAAGDAFDNGGASERDQLLPHGAASSSSSSRDFHGAAASGAMFTLDDDGVEHVALAAGGRMAGGSSSIADDRAKQQHEIEMRIHAPVQ</sequence>
<keyword evidence="3" id="KW-0472">Membrane</keyword>
<feature type="compositionally biased region" description="Low complexity" evidence="2">
    <location>
        <begin position="299"/>
        <end position="315"/>
    </location>
</feature>
<keyword evidence="4" id="KW-0732">Signal</keyword>
<keyword evidence="3" id="KW-0812">Transmembrane</keyword>
<evidence type="ECO:0000256" key="3">
    <source>
        <dbReference type="SAM" id="Phobius"/>
    </source>
</evidence>
<evidence type="ECO:0000256" key="1">
    <source>
        <dbReference type="ARBA" id="ARBA00007635"/>
    </source>
</evidence>
<evidence type="ECO:0000313" key="6">
    <source>
        <dbReference type="EMBL" id="SZX70466.1"/>
    </source>
</evidence>
<protein>
    <recommendedName>
        <fullName evidence="5">EamA domain-containing protein</fullName>
    </recommendedName>
</protein>
<feature type="transmembrane region" description="Helical" evidence="3">
    <location>
        <begin position="251"/>
        <end position="273"/>
    </location>
</feature>
<evidence type="ECO:0000256" key="2">
    <source>
        <dbReference type="SAM" id="MobiDB-lite"/>
    </source>
</evidence>
<keyword evidence="7" id="KW-1185">Reference proteome</keyword>
<feature type="domain" description="EamA" evidence="5">
    <location>
        <begin position="2"/>
        <end position="107"/>
    </location>
</feature>
<dbReference type="PANTHER" id="PTHR22911:SF76">
    <property type="entry name" value="EAMA DOMAIN-CONTAINING PROTEIN"/>
    <property type="match status" value="1"/>
</dbReference>
<feature type="transmembrane region" description="Helical" evidence="3">
    <location>
        <begin position="119"/>
        <end position="138"/>
    </location>
</feature>
<comment type="similarity">
    <text evidence="1">Belongs to the drug/metabolite transporter (DMT) superfamily. Plant drug/metabolite exporter (P-DME) (TC 2.A.7.4) family.</text>
</comment>
<feature type="transmembrane region" description="Helical" evidence="3">
    <location>
        <begin position="95"/>
        <end position="113"/>
    </location>
</feature>
<organism evidence="6 7">
    <name type="scientific">Tetradesmus obliquus</name>
    <name type="common">Green alga</name>
    <name type="synonym">Acutodesmus obliquus</name>
    <dbReference type="NCBI Taxonomy" id="3088"/>
    <lineage>
        <taxon>Eukaryota</taxon>
        <taxon>Viridiplantae</taxon>
        <taxon>Chlorophyta</taxon>
        <taxon>core chlorophytes</taxon>
        <taxon>Chlorophyceae</taxon>
        <taxon>CS clade</taxon>
        <taxon>Sphaeropleales</taxon>
        <taxon>Scenedesmaceae</taxon>
        <taxon>Tetradesmus</taxon>
    </lineage>
</organism>
<feature type="chain" id="PRO_5016657484" description="EamA domain-containing protein" evidence="4">
    <location>
        <begin position="21"/>
        <end position="451"/>
    </location>
</feature>
<accession>A0A383W1C3</accession>
<keyword evidence="3" id="KW-1133">Transmembrane helix</keyword>
<feature type="signal peptide" evidence="4">
    <location>
        <begin position="1"/>
        <end position="20"/>
    </location>
</feature>
<dbReference type="PANTHER" id="PTHR22911">
    <property type="entry name" value="ACYL-MALONYL CONDENSING ENZYME-RELATED"/>
    <property type="match status" value="1"/>
</dbReference>
<feature type="transmembrane region" description="Helical" evidence="3">
    <location>
        <begin position="64"/>
        <end position="83"/>
    </location>
</feature>
<feature type="region of interest" description="Disordered" evidence="2">
    <location>
        <begin position="292"/>
        <end position="318"/>
    </location>
</feature>
<dbReference type="EMBL" id="FNXT01000989">
    <property type="protein sequence ID" value="SZX70466.1"/>
    <property type="molecule type" value="Genomic_DNA"/>
</dbReference>
<gene>
    <name evidence="6" type="ORF">BQ4739_LOCUS10679</name>
</gene>
<feature type="transmembrane region" description="Helical" evidence="3">
    <location>
        <begin position="150"/>
        <end position="172"/>
    </location>
</feature>